<feature type="domain" description="ResB-like" evidence="8">
    <location>
        <begin position="83"/>
        <end position="583"/>
    </location>
</feature>
<dbReference type="Pfam" id="PF05140">
    <property type="entry name" value="ResB"/>
    <property type="match status" value="1"/>
</dbReference>
<dbReference type="GO" id="GO:0017004">
    <property type="term" value="P:cytochrome complex assembly"/>
    <property type="evidence" value="ECO:0007669"/>
    <property type="project" value="UniProtKB-KW"/>
</dbReference>
<proteinExistence type="predicted"/>
<dbReference type="AlphaFoldDB" id="A0A0F0KPN5"/>
<feature type="transmembrane region" description="Helical" evidence="7">
    <location>
        <begin position="86"/>
        <end position="103"/>
    </location>
</feature>
<evidence type="ECO:0000256" key="7">
    <source>
        <dbReference type="SAM" id="Phobius"/>
    </source>
</evidence>
<feature type="transmembrane region" description="Helical" evidence="7">
    <location>
        <begin position="530"/>
        <end position="549"/>
    </location>
</feature>
<comment type="subcellular location">
    <subcellularLocation>
        <location evidence="1">Membrane</location>
        <topology evidence="1">Multi-pass membrane protein</topology>
    </subcellularLocation>
</comment>
<dbReference type="PANTHER" id="PTHR31566:SF0">
    <property type="entry name" value="CYTOCHROME C BIOGENESIS PROTEIN CCS1, CHLOROPLASTIC"/>
    <property type="match status" value="1"/>
</dbReference>
<feature type="transmembrane region" description="Helical" evidence="7">
    <location>
        <begin position="248"/>
        <end position="269"/>
    </location>
</feature>
<organism evidence="9 10">
    <name type="scientific">Microbacterium oxydans</name>
    <dbReference type="NCBI Taxonomy" id="82380"/>
    <lineage>
        <taxon>Bacteria</taxon>
        <taxon>Bacillati</taxon>
        <taxon>Actinomycetota</taxon>
        <taxon>Actinomycetes</taxon>
        <taxon>Micrococcales</taxon>
        <taxon>Microbacteriaceae</taxon>
        <taxon>Microbacterium</taxon>
    </lineage>
</organism>
<evidence type="ECO:0000313" key="9">
    <source>
        <dbReference type="EMBL" id="KJL21191.1"/>
    </source>
</evidence>
<dbReference type="GO" id="GO:0016020">
    <property type="term" value="C:membrane"/>
    <property type="evidence" value="ECO:0007669"/>
    <property type="project" value="UniProtKB-SubCell"/>
</dbReference>
<dbReference type="OrthoDB" id="3949537at2"/>
<evidence type="ECO:0000313" key="10">
    <source>
        <dbReference type="Proteomes" id="UP000033725"/>
    </source>
</evidence>
<feature type="compositionally biased region" description="Basic and acidic residues" evidence="6">
    <location>
        <begin position="17"/>
        <end position="35"/>
    </location>
</feature>
<keyword evidence="3" id="KW-0201">Cytochrome c-type biogenesis</keyword>
<dbReference type="InterPro" id="IPR007816">
    <property type="entry name" value="ResB-like_domain"/>
</dbReference>
<reference evidence="9 10" key="1">
    <citation type="submission" date="2015-02" db="EMBL/GenBank/DDBJ databases">
        <title>Draft genome sequences of ten Microbacterium spp. with emphasis on heavy metal contaminated environments.</title>
        <authorList>
            <person name="Corretto E."/>
        </authorList>
    </citation>
    <scope>NUCLEOTIDE SEQUENCE [LARGE SCALE GENOMIC DNA]</scope>
    <source>
        <strain evidence="9 10">BEL163</strain>
    </source>
</reference>
<protein>
    <submittedName>
        <fullName evidence="9">Cytochrome c biogenesis protein Ccs1</fullName>
    </submittedName>
</protein>
<evidence type="ECO:0000256" key="2">
    <source>
        <dbReference type="ARBA" id="ARBA00022692"/>
    </source>
</evidence>
<feature type="compositionally biased region" description="Basic and acidic residues" evidence="6">
    <location>
        <begin position="45"/>
        <end position="57"/>
    </location>
</feature>
<feature type="region of interest" description="Disordered" evidence="6">
    <location>
        <begin position="1"/>
        <end position="57"/>
    </location>
</feature>
<dbReference type="PANTHER" id="PTHR31566">
    <property type="entry name" value="CYTOCHROME C BIOGENESIS PROTEIN CCS1, CHLOROPLASTIC"/>
    <property type="match status" value="1"/>
</dbReference>
<feature type="compositionally biased region" description="Low complexity" evidence="6">
    <location>
        <begin position="598"/>
        <end position="609"/>
    </location>
</feature>
<dbReference type="Proteomes" id="UP000033725">
    <property type="component" value="Unassembled WGS sequence"/>
</dbReference>
<feature type="transmembrane region" description="Helical" evidence="7">
    <location>
        <begin position="140"/>
        <end position="160"/>
    </location>
</feature>
<sequence length="628" mass="67591">MSSSRSDDLEAGALPDPRPDKPVRSEKTPRTEKAMTKNKGAAKSDSSDPLRPSDHVDGDDSIIQPRLGFVGWLRWGWRQLTSMRTALILLLVLAIAAIPGSIFPQRMADPNGVTQWERDNPDLFPILDGLKLFDVYLSPWFSAIYLLLFASLVGCVIPRIKHHAKALRARPPRTPARLQRLEDYRAVTRDPAADSGTKTGDAETEAAASIDVATKQLKALGYRVERYDRGRTFSVSAERGYWRETGNLLFHLALVGVLVTVGIGGGFSYTGQRVLVEGETFANTLLDYDSMNRGRFVGDDAFSPYSMRLDSFDVTYQPFGEPGSGQAGDFSANVTVQEHGEERTGAVKVNEPLAVADDDVFLLGNGYAPTVTVRDPEGNVVFTNSTPFLPQDNNMTSLGVLKVPDGLAEQVGLVGFFYPTTGVLESGAFFSAYGDLTNPTLTLDVYTGDLGINEGVPRSVYVLDTTGMTKLTGRTTDVKSIELAPGQTAQLPNGLGSVTFEDESPAGATDASHSVKRFASLQIHRDESGVWVLGFALLALGGLMIALFVPRRRVWVKATAHDDAVALEYAALARGEDPTLAAAVDDLVAGHARLLDAAGGTTARPTPTDTADESVEPEAPATDTPKVD</sequence>
<feature type="region of interest" description="Disordered" evidence="6">
    <location>
        <begin position="598"/>
        <end position="628"/>
    </location>
</feature>
<dbReference type="EMBL" id="JYIV01000027">
    <property type="protein sequence ID" value="KJL21191.1"/>
    <property type="molecule type" value="Genomic_DNA"/>
</dbReference>
<evidence type="ECO:0000256" key="3">
    <source>
        <dbReference type="ARBA" id="ARBA00022748"/>
    </source>
</evidence>
<comment type="caution">
    <text evidence="9">The sequence shown here is derived from an EMBL/GenBank/DDBJ whole genome shotgun (WGS) entry which is preliminary data.</text>
</comment>
<evidence type="ECO:0000256" key="5">
    <source>
        <dbReference type="ARBA" id="ARBA00023136"/>
    </source>
</evidence>
<evidence type="ECO:0000256" key="6">
    <source>
        <dbReference type="SAM" id="MobiDB-lite"/>
    </source>
</evidence>
<gene>
    <name evidence="9" type="primary">ccs1_2</name>
    <name evidence="9" type="ORF">RN51_02205</name>
</gene>
<keyword evidence="4 7" id="KW-1133">Transmembrane helix</keyword>
<evidence type="ECO:0000259" key="8">
    <source>
        <dbReference type="Pfam" id="PF05140"/>
    </source>
</evidence>
<dbReference type="PATRIC" id="fig|82380.10.peg.2217"/>
<name>A0A0F0KPN5_9MICO</name>
<evidence type="ECO:0000256" key="4">
    <source>
        <dbReference type="ARBA" id="ARBA00022989"/>
    </source>
</evidence>
<evidence type="ECO:0000256" key="1">
    <source>
        <dbReference type="ARBA" id="ARBA00004141"/>
    </source>
</evidence>
<keyword evidence="5 7" id="KW-0472">Membrane</keyword>
<dbReference type="InterPro" id="IPR023494">
    <property type="entry name" value="Cyt_c_bgen_Ccs1/CcsB/ResB"/>
</dbReference>
<accession>A0A0F0KPN5</accession>
<keyword evidence="2 7" id="KW-0812">Transmembrane</keyword>